<organism evidence="3 4">
    <name type="scientific">Ceraceosorus bombacis</name>
    <dbReference type="NCBI Taxonomy" id="401625"/>
    <lineage>
        <taxon>Eukaryota</taxon>
        <taxon>Fungi</taxon>
        <taxon>Dikarya</taxon>
        <taxon>Basidiomycota</taxon>
        <taxon>Ustilaginomycotina</taxon>
        <taxon>Exobasidiomycetes</taxon>
        <taxon>Ceraceosorales</taxon>
        <taxon>Ceraceosoraceae</taxon>
        <taxon>Ceraceosorus</taxon>
    </lineage>
</organism>
<dbReference type="SUPFAM" id="SSF53474">
    <property type="entry name" value="alpha/beta-Hydrolases"/>
    <property type="match status" value="1"/>
</dbReference>
<dbReference type="STRING" id="401625.A0A0P1BJQ6"/>
<evidence type="ECO:0000313" key="4">
    <source>
        <dbReference type="Proteomes" id="UP000054845"/>
    </source>
</evidence>
<sequence>MIDHLLGRPSTRLKRLQVLLVIAFWSWVLKAGGRDGPKRVPGTTCLSKWGRRWSPWQIIVATLTSVYAIRHLDALFGFGAPEPLARMYSRSFYRVTWIVTALDAGFATAMTIKPVWLRDIASILFSLYYIVYANEADEKLRKFRAFCTIEMMRATWHKTTNPYIRAFTVVHRPSLGIARPLLLPRPALGAHAKRPTRAWLFYAGTEKELREEEELLLDFPGGGFVCMDPRHHEERLRQMAKEGQRPVLSVDYCKAPEFPFPYALEECYDLYRTLHESGGSVIGMSGASQFRIVLTGDSAGANLAVATLFKVLEYPQPHIQSAFATKAAGGPGSKPPALPKPLAMVLAYPSLNFGFSSWMKPDHIRVLRQQSEVNLESLAGDSVHAVKSKGSPLNPARSRSRSRRGSQSSTSVRRPSSNMHLDEAKGRHENASSRKGGKGKEKPSVPSRYESLASQAELHLAERASFTAAEPQSDDGDMSPHQPGGTVSGDWDKDLWMRRHPSDLEADAAAEAERAAIVAAEEQQRILEAAASKADQEMSDRQKTSRVNTRLTMSSMAGYFQDRILTQSMMRAMAILYVGPRRQPDFDHDYFLSPIVAPARLLAEFPPCLFVCGEKDPICDDTVVMAGRIREAKLAKQAELKRRRAGASARFGEQLRMSLGGSPHVQHDPIEDETVEDWVQMRIIEGYSHGFLQMSSLLPEAKQIITFIGLWITESFDDRNDELDAIVAKQQVSATQSAHGEHGLQAVSSAAKNIPLQLSASAVRGDDDDDDEPLSFTPRSMRSPTTSTAELPPTSPSQTSAPTLVARGQPSPSASAASEKLRPPAVAALARNHRPLSFSGTNTADRPKQVSDLAAAEADEADSPASRRRLSDSSSSLVASRRAAREAAGTALGSRRYSKEPNGAGNGPSSALLDEKYQAMLVKESSLLQRRREDALASMTQGDAAVENSAVISSDEESEEDEQEASRGRT</sequence>
<feature type="compositionally biased region" description="Low complexity" evidence="1">
    <location>
        <begin position="775"/>
        <end position="788"/>
    </location>
</feature>
<feature type="compositionally biased region" description="Low complexity" evidence="1">
    <location>
        <begin position="872"/>
        <end position="881"/>
    </location>
</feature>
<dbReference type="PANTHER" id="PTHR23025:SF3">
    <property type="entry name" value="HORMONE-SENSITIVE LIPASE"/>
    <property type="match status" value="1"/>
</dbReference>
<reference evidence="3 4" key="1">
    <citation type="submission" date="2014-09" db="EMBL/GenBank/DDBJ databases">
        <authorList>
            <person name="Magalhaes I.L.F."/>
            <person name="Oliveira U."/>
            <person name="Santos F.R."/>
            <person name="Vidigal T.H.D.A."/>
            <person name="Brescovit A.D."/>
            <person name="Santos A.J."/>
        </authorList>
    </citation>
    <scope>NUCLEOTIDE SEQUENCE [LARGE SCALE GENOMIC DNA]</scope>
</reference>
<proteinExistence type="predicted"/>
<feature type="compositionally biased region" description="Low complexity" evidence="1">
    <location>
        <begin position="405"/>
        <end position="417"/>
    </location>
</feature>
<feature type="region of interest" description="Disordered" evidence="1">
    <location>
        <begin position="759"/>
        <end position="822"/>
    </location>
</feature>
<feature type="region of interest" description="Disordered" evidence="1">
    <location>
        <begin position="854"/>
        <end position="911"/>
    </location>
</feature>
<keyword evidence="4" id="KW-1185">Reference proteome</keyword>
<dbReference type="EMBL" id="CCYA01000278">
    <property type="protein sequence ID" value="CEH16363.1"/>
    <property type="molecule type" value="Genomic_DNA"/>
</dbReference>
<feature type="region of interest" description="Disordered" evidence="1">
    <location>
        <begin position="932"/>
        <end position="970"/>
    </location>
</feature>
<dbReference type="PANTHER" id="PTHR23025">
    <property type="entry name" value="TRIACYLGLYCEROL LIPASE"/>
    <property type="match status" value="1"/>
</dbReference>
<dbReference type="Proteomes" id="UP000054845">
    <property type="component" value="Unassembled WGS sequence"/>
</dbReference>
<dbReference type="GO" id="GO:0004806">
    <property type="term" value="F:triacylglycerol lipase activity"/>
    <property type="evidence" value="ECO:0007669"/>
    <property type="project" value="TreeGrafter"/>
</dbReference>
<dbReference type="Gene3D" id="3.40.50.1820">
    <property type="entry name" value="alpha/beta hydrolase"/>
    <property type="match status" value="2"/>
</dbReference>
<dbReference type="InterPro" id="IPR013094">
    <property type="entry name" value="AB_hydrolase_3"/>
</dbReference>
<feature type="region of interest" description="Disordered" evidence="1">
    <location>
        <begin position="466"/>
        <end position="493"/>
    </location>
</feature>
<feature type="compositionally biased region" description="Basic and acidic residues" evidence="1">
    <location>
        <begin position="420"/>
        <end position="443"/>
    </location>
</feature>
<accession>A0A0P1BJQ6</accession>
<dbReference type="AlphaFoldDB" id="A0A0P1BJQ6"/>
<dbReference type="GO" id="GO:0019433">
    <property type="term" value="P:triglyceride catabolic process"/>
    <property type="evidence" value="ECO:0007669"/>
    <property type="project" value="TreeGrafter"/>
</dbReference>
<feature type="compositionally biased region" description="Acidic residues" evidence="1">
    <location>
        <begin position="954"/>
        <end position="963"/>
    </location>
</feature>
<evidence type="ECO:0000259" key="2">
    <source>
        <dbReference type="Pfam" id="PF07859"/>
    </source>
</evidence>
<dbReference type="InterPro" id="IPR029058">
    <property type="entry name" value="AB_hydrolase_fold"/>
</dbReference>
<feature type="domain" description="Alpha/beta hydrolase fold-3" evidence="2">
    <location>
        <begin position="217"/>
        <end position="350"/>
    </location>
</feature>
<protein>
    <submittedName>
        <fullName evidence="3">Hormone-sensitive lipase HSL</fullName>
    </submittedName>
</protein>
<dbReference type="Pfam" id="PF07859">
    <property type="entry name" value="Abhydrolase_3"/>
    <property type="match status" value="2"/>
</dbReference>
<feature type="domain" description="Alpha/beta hydrolase fold-3" evidence="2">
    <location>
        <begin position="555"/>
        <end position="633"/>
    </location>
</feature>
<dbReference type="GO" id="GO:0004771">
    <property type="term" value="F:sterol ester esterase activity"/>
    <property type="evidence" value="ECO:0007669"/>
    <property type="project" value="TreeGrafter"/>
</dbReference>
<name>A0A0P1BJQ6_9BASI</name>
<evidence type="ECO:0000256" key="1">
    <source>
        <dbReference type="SAM" id="MobiDB-lite"/>
    </source>
</evidence>
<feature type="region of interest" description="Disordered" evidence="1">
    <location>
        <begin position="383"/>
        <end position="451"/>
    </location>
</feature>
<evidence type="ECO:0000313" key="3">
    <source>
        <dbReference type="EMBL" id="CEH16363.1"/>
    </source>
</evidence>
<dbReference type="OrthoDB" id="5570009at2759"/>
<dbReference type="GO" id="GO:0005829">
    <property type="term" value="C:cytosol"/>
    <property type="evidence" value="ECO:0007669"/>
    <property type="project" value="TreeGrafter"/>
</dbReference>